<dbReference type="OrthoDB" id="573392at2"/>
<dbReference type="RefSeq" id="WP_073054623.1">
    <property type="nucleotide sequence ID" value="NZ_FQUP01000003.1"/>
</dbReference>
<dbReference type="AlphaFoldDB" id="A0A1M5FXB9"/>
<dbReference type="InterPro" id="IPR042204">
    <property type="entry name" value="2Fe-2S-bd_N"/>
</dbReference>
<keyword evidence="3" id="KW-1185">Reference proteome</keyword>
<accession>A0A1M5FXB9</accession>
<dbReference type="STRING" id="1122133.SAMN02745157_3207"/>
<dbReference type="GO" id="GO:0051536">
    <property type="term" value="F:iron-sulfur cluster binding"/>
    <property type="evidence" value="ECO:0007669"/>
    <property type="project" value="InterPro"/>
</dbReference>
<evidence type="ECO:0000313" key="3">
    <source>
        <dbReference type="Proteomes" id="UP000184485"/>
    </source>
</evidence>
<name>A0A1M5FXB9_9HYPH</name>
<keyword evidence="1" id="KW-0560">Oxidoreductase</keyword>
<dbReference type="Pfam" id="PF13510">
    <property type="entry name" value="Fer2_4"/>
    <property type="match status" value="1"/>
</dbReference>
<dbReference type="EMBL" id="FQUP01000003">
    <property type="protein sequence ID" value="SHF96148.1"/>
    <property type="molecule type" value="Genomic_DNA"/>
</dbReference>
<dbReference type="Gene3D" id="3.10.20.440">
    <property type="entry name" value="2Fe-2S iron-sulphur cluster binding domain, sarcosine oxidase, alpha subunit, N-terminal domain"/>
    <property type="match status" value="1"/>
</dbReference>
<evidence type="ECO:0000256" key="1">
    <source>
        <dbReference type="ARBA" id="ARBA00023002"/>
    </source>
</evidence>
<protein>
    <submittedName>
        <fullName evidence="2">2Fe-2S iron-sulfur cluster binding domain-containing protein</fullName>
    </submittedName>
</protein>
<proteinExistence type="predicted"/>
<evidence type="ECO:0000313" key="2">
    <source>
        <dbReference type="EMBL" id="SHF96148.1"/>
    </source>
</evidence>
<organism evidence="2 3">
    <name type="scientific">Kaistia soli DSM 19436</name>
    <dbReference type="NCBI Taxonomy" id="1122133"/>
    <lineage>
        <taxon>Bacteria</taxon>
        <taxon>Pseudomonadati</taxon>
        <taxon>Pseudomonadota</taxon>
        <taxon>Alphaproteobacteria</taxon>
        <taxon>Hyphomicrobiales</taxon>
        <taxon>Kaistiaceae</taxon>
        <taxon>Kaistia</taxon>
    </lineage>
</organism>
<sequence length="84" mass="9019">MTARITLLVDGRRVESVAGRPLGAVLHGEGNPILRRTAKGEEPRGLFCGMGICFECLVTVDGRPNIRACITPVSDGMRIETGRP</sequence>
<dbReference type="Proteomes" id="UP000184485">
    <property type="component" value="Unassembled WGS sequence"/>
</dbReference>
<dbReference type="SUPFAM" id="SSF54292">
    <property type="entry name" value="2Fe-2S ferredoxin-like"/>
    <property type="match status" value="1"/>
</dbReference>
<reference evidence="2 3" key="1">
    <citation type="submission" date="2016-11" db="EMBL/GenBank/DDBJ databases">
        <authorList>
            <person name="Jaros S."/>
            <person name="Januszkiewicz K."/>
            <person name="Wedrychowicz H."/>
        </authorList>
    </citation>
    <scope>NUCLEOTIDE SEQUENCE [LARGE SCALE GENOMIC DNA]</scope>
    <source>
        <strain evidence="2 3">DSM 19436</strain>
    </source>
</reference>
<dbReference type="GO" id="GO:0016491">
    <property type="term" value="F:oxidoreductase activity"/>
    <property type="evidence" value="ECO:0007669"/>
    <property type="project" value="UniProtKB-KW"/>
</dbReference>
<dbReference type="InterPro" id="IPR036010">
    <property type="entry name" value="2Fe-2S_ferredoxin-like_sf"/>
</dbReference>
<gene>
    <name evidence="2" type="ORF">SAMN02745157_3207</name>
</gene>